<dbReference type="GO" id="GO:0009751">
    <property type="term" value="P:response to salicylic acid"/>
    <property type="evidence" value="ECO:0007669"/>
    <property type="project" value="UniProtKB-ARBA"/>
</dbReference>
<comment type="pathway">
    <text evidence="1">Protein modification; protein ubiquitination.</text>
</comment>
<dbReference type="SUPFAM" id="SSF57933">
    <property type="entry name" value="TAZ domain"/>
    <property type="match status" value="1"/>
</dbReference>
<keyword evidence="3" id="KW-0863">Zinc-finger</keyword>
<dbReference type="PROSITE" id="PS50134">
    <property type="entry name" value="ZF_TAZ"/>
    <property type="match status" value="1"/>
</dbReference>
<dbReference type="GO" id="GO:0005516">
    <property type="term" value="F:calmodulin binding"/>
    <property type="evidence" value="ECO:0007669"/>
    <property type="project" value="UniProtKB-ARBA"/>
</dbReference>
<dbReference type="FunFam" id="1.25.40.420:FF:000012">
    <property type="entry name" value="BTB/POZ and TAZ domain-containing protein 2"/>
    <property type="match status" value="1"/>
</dbReference>
<evidence type="ECO:0000256" key="5">
    <source>
        <dbReference type="ARBA" id="ARBA00022833"/>
    </source>
</evidence>
<dbReference type="InterPro" id="IPR000210">
    <property type="entry name" value="BTB/POZ_dom"/>
</dbReference>
<dbReference type="GO" id="GO:0005634">
    <property type="term" value="C:nucleus"/>
    <property type="evidence" value="ECO:0007669"/>
    <property type="project" value="TreeGrafter"/>
</dbReference>
<dbReference type="PANTHER" id="PTHR46287">
    <property type="entry name" value="BTB/POZ AND TAZ DOMAIN-CONTAINING PROTEIN 3-RELATED"/>
    <property type="match status" value="1"/>
</dbReference>
<dbReference type="AlphaFoldDB" id="A0AAQ3Q3S5"/>
<dbReference type="Pfam" id="PF02135">
    <property type="entry name" value="zf-TAZ"/>
    <property type="match status" value="1"/>
</dbReference>
<dbReference type="GO" id="GO:0009725">
    <property type="term" value="P:response to hormone"/>
    <property type="evidence" value="ECO:0007669"/>
    <property type="project" value="UniProtKB-ARBA"/>
</dbReference>
<keyword evidence="9" id="KW-1185">Reference proteome</keyword>
<dbReference type="SUPFAM" id="SSF54695">
    <property type="entry name" value="POZ domain"/>
    <property type="match status" value="1"/>
</dbReference>
<dbReference type="GO" id="GO:0008270">
    <property type="term" value="F:zinc ion binding"/>
    <property type="evidence" value="ECO:0007669"/>
    <property type="project" value="UniProtKB-KW"/>
</dbReference>
<dbReference type="Proteomes" id="UP001327560">
    <property type="component" value="Chromosome 2"/>
</dbReference>
<organism evidence="8 9">
    <name type="scientific">Canna indica</name>
    <name type="common">Indian-shot</name>
    <dbReference type="NCBI Taxonomy" id="4628"/>
    <lineage>
        <taxon>Eukaryota</taxon>
        <taxon>Viridiplantae</taxon>
        <taxon>Streptophyta</taxon>
        <taxon>Embryophyta</taxon>
        <taxon>Tracheophyta</taxon>
        <taxon>Spermatophyta</taxon>
        <taxon>Magnoliopsida</taxon>
        <taxon>Liliopsida</taxon>
        <taxon>Zingiberales</taxon>
        <taxon>Cannaceae</taxon>
        <taxon>Canna</taxon>
    </lineage>
</organism>
<evidence type="ECO:0000313" key="9">
    <source>
        <dbReference type="Proteomes" id="UP001327560"/>
    </source>
</evidence>
<dbReference type="Gene3D" id="3.30.710.10">
    <property type="entry name" value="Potassium Channel Kv1.1, Chain A"/>
    <property type="match status" value="1"/>
</dbReference>
<dbReference type="EMBL" id="CP136891">
    <property type="protein sequence ID" value="WOK97425.1"/>
    <property type="molecule type" value="Genomic_DNA"/>
</dbReference>
<gene>
    <name evidence="8" type="ORF">Cni_G06133</name>
</gene>
<evidence type="ECO:0000259" key="7">
    <source>
        <dbReference type="PROSITE" id="PS50134"/>
    </source>
</evidence>
<evidence type="ECO:0000259" key="6">
    <source>
        <dbReference type="PROSITE" id="PS50097"/>
    </source>
</evidence>
<dbReference type="SMART" id="SM00225">
    <property type="entry name" value="BTB"/>
    <property type="match status" value="1"/>
</dbReference>
<dbReference type="Gene3D" id="1.25.40.420">
    <property type="match status" value="1"/>
</dbReference>
<dbReference type="InterPro" id="IPR011333">
    <property type="entry name" value="SKP1/BTB/POZ_sf"/>
</dbReference>
<dbReference type="GO" id="GO:0006355">
    <property type="term" value="P:regulation of DNA-templated transcription"/>
    <property type="evidence" value="ECO:0007669"/>
    <property type="project" value="UniProtKB-ARBA"/>
</dbReference>
<dbReference type="PROSITE" id="PS50097">
    <property type="entry name" value="BTB"/>
    <property type="match status" value="1"/>
</dbReference>
<dbReference type="InterPro" id="IPR035898">
    <property type="entry name" value="TAZ_dom_sf"/>
</dbReference>
<keyword evidence="4" id="KW-0833">Ubl conjugation pathway</keyword>
<dbReference type="InterPro" id="IPR044513">
    <property type="entry name" value="BT1/2/3/4/5"/>
</dbReference>
<protein>
    <submittedName>
        <fullName evidence="8">BTB/POZ and TAZ domain-containing protein 2-like</fullName>
    </submittedName>
</protein>
<reference evidence="8 9" key="1">
    <citation type="submission" date="2023-10" db="EMBL/GenBank/DDBJ databases">
        <title>Chromosome-scale genome assembly provides insights into flower coloration mechanisms of Canna indica.</title>
        <authorList>
            <person name="Li C."/>
        </authorList>
    </citation>
    <scope>NUCLEOTIDE SEQUENCE [LARGE SCALE GENOMIC DNA]</scope>
    <source>
        <tissue evidence="8">Flower</tissue>
    </source>
</reference>
<proteinExistence type="predicted"/>
<evidence type="ECO:0000256" key="3">
    <source>
        <dbReference type="ARBA" id="ARBA00022771"/>
    </source>
</evidence>
<dbReference type="Gene3D" id="1.20.1020.10">
    <property type="entry name" value="TAZ domain"/>
    <property type="match status" value="1"/>
</dbReference>
<evidence type="ECO:0000256" key="4">
    <source>
        <dbReference type="ARBA" id="ARBA00022786"/>
    </source>
</evidence>
<keyword evidence="5" id="KW-0862">Zinc</keyword>
<evidence type="ECO:0000256" key="2">
    <source>
        <dbReference type="ARBA" id="ARBA00022723"/>
    </source>
</evidence>
<keyword evidence="2" id="KW-0479">Metal-binding</keyword>
<feature type="domain" description="TAZ-type" evidence="7">
    <location>
        <begin position="201"/>
        <end position="293"/>
    </location>
</feature>
<feature type="domain" description="BTB" evidence="6">
    <location>
        <begin position="25"/>
        <end position="94"/>
    </location>
</feature>
<evidence type="ECO:0000256" key="1">
    <source>
        <dbReference type="ARBA" id="ARBA00004906"/>
    </source>
</evidence>
<dbReference type="GO" id="GO:0042542">
    <property type="term" value="P:response to hydrogen peroxide"/>
    <property type="evidence" value="ECO:0007669"/>
    <property type="project" value="UniProtKB-ARBA"/>
</dbReference>
<dbReference type="PANTHER" id="PTHR46287:SF5">
    <property type="entry name" value="OS02G0596700 PROTEIN"/>
    <property type="match status" value="1"/>
</dbReference>
<dbReference type="InterPro" id="IPR000197">
    <property type="entry name" value="Znf_TAZ"/>
</dbReference>
<name>A0AAQ3Q3S5_9LILI</name>
<evidence type="ECO:0000313" key="8">
    <source>
        <dbReference type="EMBL" id="WOK97425.1"/>
    </source>
</evidence>
<dbReference type="SMART" id="SM00551">
    <property type="entry name" value="ZnF_TAZ"/>
    <property type="match status" value="1"/>
</dbReference>
<dbReference type="Pfam" id="PF00651">
    <property type="entry name" value="BTB"/>
    <property type="match status" value="1"/>
</dbReference>
<accession>A0AAQ3Q3S5</accession>
<sequence>MGTSGDSNGFRRWHEAAGEEIIPSTDVRIVTSDGQSITAHSSVLASGSPVLERMLDRQCRSRNSERVIHILGVSHDAVLAFVRFLYSSSMTALASREAEEAMAAHGVALLALAHAYRVPWLKRGCEAGMAARLRAADVVDVLKVAALCDAPRLRHRCMKLVAKEFAAVQQSEGWRFVQKHDPGLELEILQFLEEEEQRARRWRRGQANQQTYQMLNEAMECLHQIFIKGNKDSSTSSSPTCQRLQLLVHHYATCDRKLTPGGCTHCKRTRELFRLHSSLCTDHPCRVPLCKHFKLKIKRDEKLDQTWRLLVKKVATAKVMATLARRKRPELVQRSWLRYGGRRR</sequence>